<accession>A0A438DNQ1</accession>
<proteinExistence type="predicted"/>
<dbReference type="EMBL" id="QGNW01001547">
    <property type="protein sequence ID" value="RVW37089.1"/>
    <property type="molecule type" value="Genomic_DNA"/>
</dbReference>
<dbReference type="AlphaFoldDB" id="A0A438DNQ1"/>
<organism evidence="1 2">
    <name type="scientific">Vitis vinifera</name>
    <name type="common">Grape</name>
    <dbReference type="NCBI Taxonomy" id="29760"/>
    <lineage>
        <taxon>Eukaryota</taxon>
        <taxon>Viridiplantae</taxon>
        <taxon>Streptophyta</taxon>
        <taxon>Embryophyta</taxon>
        <taxon>Tracheophyta</taxon>
        <taxon>Spermatophyta</taxon>
        <taxon>Magnoliopsida</taxon>
        <taxon>eudicotyledons</taxon>
        <taxon>Gunneridae</taxon>
        <taxon>Pentapetalae</taxon>
        <taxon>rosids</taxon>
        <taxon>Vitales</taxon>
        <taxon>Vitaceae</taxon>
        <taxon>Viteae</taxon>
        <taxon>Vitis</taxon>
    </lineage>
</organism>
<sequence length="123" mass="13559">MVPIHNLGLLASSTLYNSQEGGNSIKEDKDQDFCFNDPFFIDLIDPPKVPDLVFIPLIDRTDSPKVSDPALVPSSELESSIEPTVENQMVGKVYSRKKVIVLQLIEVQESESISGNELKDASP</sequence>
<reference evidence="1 2" key="1">
    <citation type="journal article" date="2018" name="PLoS Genet.">
        <title>Population sequencing reveals clonal diversity and ancestral inbreeding in the grapevine cultivar Chardonnay.</title>
        <authorList>
            <person name="Roach M.J."/>
            <person name="Johnson D.L."/>
            <person name="Bohlmann J."/>
            <person name="van Vuuren H.J."/>
            <person name="Jones S.J."/>
            <person name="Pretorius I.S."/>
            <person name="Schmidt S.A."/>
            <person name="Borneman A.R."/>
        </authorList>
    </citation>
    <scope>NUCLEOTIDE SEQUENCE [LARGE SCALE GENOMIC DNA]</scope>
    <source>
        <strain evidence="2">cv. Chardonnay</strain>
        <tissue evidence="1">Leaf</tissue>
    </source>
</reference>
<gene>
    <name evidence="1" type="ORF">CK203_084549</name>
</gene>
<protein>
    <submittedName>
        <fullName evidence="1">Uncharacterized protein</fullName>
    </submittedName>
</protein>
<dbReference type="Proteomes" id="UP000288805">
    <property type="component" value="Unassembled WGS sequence"/>
</dbReference>
<evidence type="ECO:0000313" key="2">
    <source>
        <dbReference type="Proteomes" id="UP000288805"/>
    </source>
</evidence>
<evidence type="ECO:0000313" key="1">
    <source>
        <dbReference type="EMBL" id="RVW37089.1"/>
    </source>
</evidence>
<comment type="caution">
    <text evidence="1">The sequence shown here is derived from an EMBL/GenBank/DDBJ whole genome shotgun (WGS) entry which is preliminary data.</text>
</comment>
<name>A0A438DNQ1_VITVI</name>